<proteinExistence type="predicted"/>
<dbReference type="EMBL" id="NIDE01000001">
    <property type="protein sequence ID" value="OWK46625.1"/>
    <property type="molecule type" value="Genomic_DNA"/>
</dbReference>
<evidence type="ECO:0000313" key="2">
    <source>
        <dbReference type="Proteomes" id="UP000214646"/>
    </source>
</evidence>
<dbReference type="AlphaFoldDB" id="A0A225EE01"/>
<name>A0A225EE01_9BACT</name>
<protein>
    <submittedName>
        <fullName evidence="1">Uncharacterized protein</fullName>
    </submittedName>
</protein>
<sequence length="83" mass="8512">MARIAGVNSAELTFKAFWGSATAELTTAFAIGTVVAATLTIGNSSETFIGNFLITSVEVTNNCKTPVEFSCTGESTGAITMPA</sequence>
<organism evidence="1 2">
    <name type="scientific">Fimbriiglobus ruber</name>
    <dbReference type="NCBI Taxonomy" id="1908690"/>
    <lineage>
        <taxon>Bacteria</taxon>
        <taxon>Pseudomonadati</taxon>
        <taxon>Planctomycetota</taxon>
        <taxon>Planctomycetia</taxon>
        <taxon>Gemmatales</taxon>
        <taxon>Gemmataceae</taxon>
        <taxon>Fimbriiglobus</taxon>
    </lineage>
</organism>
<dbReference type="Proteomes" id="UP000214646">
    <property type="component" value="Unassembled WGS sequence"/>
</dbReference>
<comment type="caution">
    <text evidence="1">The sequence shown here is derived from an EMBL/GenBank/DDBJ whole genome shotgun (WGS) entry which is preliminary data.</text>
</comment>
<dbReference type="InterPro" id="IPR011855">
    <property type="entry name" value="Phgtail_TP901_1"/>
</dbReference>
<keyword evidence="2" id="KW-1185">Reference proteome</keyword>
<dbReference type="Pfam" id="PF06199">
    <property type="entry name" value="Phage_tail_2"/>
    <property type="match status" value="1"/>
</dbReference>
<reference evidence="2" key="1">
    <citation type="submission" date="2017-06" db="EMBL/GenBank/DDBJ databases">
        <title>Genome analysis of Fimbriiglobus ruber SP5, the first member of the order Planctomycetales with confirmed chitinolytic capability.</title>
        <authorList>
            <person name="Ravin N.V."/>
            <person name="Rakitin A.L."/>
            <person name="Ivanova A.A."/>
            <person name="Beletsky A.V."/>
            <person name="Kulichevskaya I.S."/>
            <person name="Mardanov A.V."/>
            <person name="Dedysh S.N."/>
        </authorList>
    </citation>
    <scope>NUCLEOTIDE SEQUENCE [LARGE SCALE GENOMIC DNA]</scope>
    <source>
        <strain evidence="2">SP5</strain>
    </source>
</reference>
<evidence type="ECO:0000313" key="1">
    <source>
        <dbReference type="EMBL" id="OWK46625.1"/>
    </source>
</evidence>
<accession>A0A225EE01</accession>
<gene>
    <name evidence="1" type="ORF">FRUB_00324</name>
</gene>